<feature type="transmembrane region" description="Helical" evidence="7">
    <location>
        <begin position="171"/>
        <end position="197"/>
    </location>
</feature>
<evidence type="ECO:0000256" key="6">
    <source>
        <dbReference type="SAM" id="MobiDB-lite"/>
    </source>
</evidence>
<evidence type="ECO:0000256" key="7">
    <source>
        <dbReference type="SAM" id="Phobius"/>
    </source>
</evidence>
<reference evidence="9" key="1">
    <citation type="journal article" date="2019" name="Int. J. Syst. Evol. Microbiol.">
        <title>The Global Catalogue of Microorganisms (GCM) 10K type strain sequencing project: providing services to taxonomists for standard genome sequencing and annotation.</title>
        <authorList>
            <consortium name="The Broad Institute Genomics Platform"/>
            <consortium name="The Broad Institute Genome Sequencing Center for Infectious Disease"/>
            <person name="Wu L."/>
            <person name="Ma J."/>
        </authorList>
    </citation>
    <scope>NUCLEOTIDE SEQUENCE [LARGE SCALE GENOMIC DNA]</scope>
    <source>
        <strain evidence="9">CCUG 54329</strain>
    </source>
</reference>
<evidence type="ECO:0000256" key="2">
    <source>
        <dbReference type="ARBA" id="ARBA00007802"/>
    </source>
</evidence>
<protein>
    <submittedName>
        <fullName evidence="8">Type IV secretion system protein</fullName>
    </submittedName>
</protein>
<dbReference type="EMBL" id="JBHTLS010000120">
    <property type="protein sequence ID" value="MFD1105167.1"/>
    <property type="molecule type" value="Genomic_DNA"/>
</dbReference>
<feature type="transmembrane region" description="Helical" evidence="7">
    <location>
        <begin position="136"/>
        <end position="159"/>
    </location>
</feature>
<name>A0ABW3P2T9_9SPHN</name>
<evidence type="ECO:0000313" key="9">
    <source>
        <dbReference type="Proteomes" id="UP001597203"/>
    </source>
</evidence>
<evidence type="ECO:0000256" key="3">
    <source>
        <dbReference type="ARBA" id="ARBA00022692"/>
    </source>
</evidence>
<evidence type="ECO:0000256" key="1">
    <source>
        <dbReference type="ARBA" id="ARBA00004141"/>
    </source>
</evidence>
<feature type="transmembrane region" description="Helical" evidence="7">
    <location>
        <begin position="217"/>
        <end position="235"/>
    </location>
</feature>
<keyword evidence="4 7" id="KW-1133">Transmembrane helix</keyword>
<dbReference type="RefSeq" id="WP_380910784.1">
    <property type="nucleotide sequence ID" value="NZ_JBHTLS010000120.1"/>
</dbReference>
<comment type="subcellular location">
    <subcellularLocation>
        <location evidence="1">Membrane</location>
        <topology evidence="1">Multi-pass membrane protein</topology>
    </subcellularLocation>
</comment>
<dbReference type="Proteomes" id="UP001597203">
    <property type="component" value="Unassembled WGS sequence"/>
</dbReference>
<dbReference type="InterPro" id="IPR007688">
    <property type="entry name" value="Conjugal_tfr_TrbL/VirB6"/>
</dbReference>
<dbReference type="Pfam" id="PF04610">
    <property type="entry name" value="TrbL"/>
    <property type="match status" value="1"/>
</dbReference>
<proteinExistence type="inferred from homology"/>
<evidence type="ECO:0000256" key="4">
    <source>
        <dbReference type="ARBA" id="ARBA00022989"/>
    </source>
</evidence>
<evidence type="ECO:0000313" key="8">
    <source>
        <dbReference type="EMBL" id="MFD1105167.1"/>
    </source>
</evidence>
<evidence type="ECO:0000256" key="5">
    <source>
        <dbReference type="ARBA" id="ARBA00023136"/>
    </source>
</evidence>
<feature type="region of interest" description="Disordered" evidence="6">
    <location>
        <begin position="334"/>
        <end position="354"/>
    </location>
</feature>
<sequence>MFVALVGFRMLMGQALPARDMVGGAIKIGAVLALASSWPAWRVVGYDLVLDGPAEVAHSVVQASGIAGPGEPVRDRLQQVDEMLVALTLLGTGRANNPAIDGNDPGPAFRSIALPDEAGYAWGRVLFLAGAIGPFAILRFGAGLLLALAPLVAGLLLFGGTRAIFIGWARGLVFCALGSLVLTVAQAAQVVIMLPWASDVVAQRAANGFTPSAPTELLTMSLAFAGLMAGMLFLMSRVAFQGHDWALQILPIDGLGRTAGSDRTIDSPITPMTVPSAHGQSRAAQVSEVMAATLRREDWENTHVVRRSVEHSRHLPDQATAATVAIEQTMLGNSFRSRRHRGASMSSEIRDGRA</sequence>
<keyword evidence="3 7" id="KW-0812">Transmembrane</keyword>
<keyword evidence="9" id="KW-1185">Reference proteome</keyword>
<comment type="similarity">
    <text evidence="2">Belongs to the TrbL/VirB6 family.</text>
</comment>
<gene>
    <name evidence="8" type="ORF">ACFQ24_09840</name>
</gene>
<organism evidence="8 9">
    <name type="scientific">Sphingobium olei</name>
    <dbReference type="NCBI Taxonomy" id="420955"/>
    <lineage>
        <taxon>Bacteria</taxon>
        <taxon>Pseudomonadati</taxon>
        <taxon>Pseudomonadota</taxon>
        <taxon>Alphaproteobacteria</taxon>
        <taxon>Sphingomonadales</taxon>
        <taxon>Sphingomonadaceae</taxon>
        <taxon>Sphingobium</taxon>
    </lineage>
</organism>
<accession>A0ABW3P2T9</accession>
<comment type="caution">
    <text evidence="8">The sequence shown here is derived from an EMBL/GenBank/DDBJ whole genome shotgun (WGS) entry which is preliminary data.</text>
</comment>
<keyword evidence="5 7" id="KW-0472">Membrane</keyword>